<comment type="caution">
    <text evidence="3">The sequence shown here is derived from an EMBL/GenBank/DDBJ whole genome shotgun (WGS) entry which is preliminary data.</text>
</comment>
<keyword evidence="1" id="KW-0472">Membrane</keyword>
<feature type="transmembrane region" description="Helical" evidence="1">
    <location>
        <begin position="74"/>
        <end position="95"/>
    </location>
</feature>
<feature type="transmembrane region" description="Helical" evidence="1">
    <location>
        <begin position="130"/>
        <end position="151"/>
    </location>
</feature>
<reference evidence="3" key="1">
    <citation type="submission" date="2020-09" db="EMBL/GenBank/DDBJ databases">
        <title>Iningainema tapete sp. nov. (Scytonemataceae, Cyanobacteria) from greenhouses in central Florida (USA) produces two types of nodularin with biosynthetic potential for microcystin-LR and anabaenopeptins.</title>
        <authorList>
            <person name="Berthold D.E."/>
            <person name="Lefler F.W."/>
            <person name="Huang I.-S."/>
            <person name="Abdulla H."/>
            <person name="Zimba P.V."/>
            <person name="Laughinghouse H.D. IV."/>
        </authorList>
    </citation>
    <scope>NUCLEOTIDE SEQUENCE</scope>
    <source>
        <strain evidence="3">BLCCT55</strain>
    </source>
</reference>
<sequence>MDTLLSIAIGISLSVACGFRVFVPPLVLSIAAIYGHVPLSADFQWIGTNHAMIAFAVATLIEIAAYYIPWVDHLLDTISIPGAVAVGTYITAALLPEGDPLLKWTIAAIAGGGSAGIIQTLTGMARLSSTALTGGVGNFIVATIEVLGAIILSVMAIFVPILAIALVITVVTFLTQKVIQKRATIRESSSV</sequence>
<keyword evidence="1" id="KW-1133">Transmembrane helix</keyword>
<dbReference type="Proteomes" id="UP000629098">
    <property type="component" value="Unassembled WGS sequence"/>
</dbReference>
<feature type="transmembrane region" description="Helical" evidence="1">
    <location>
        <begin position="45"/>
        <end position="67"/>
    </location>
</feature>
<dbReference type="AlphaFoldDB" id="A0A8J6XKA8"/>
<dbReference type="RefSeq" id="WP_190824893.1">
    <property type="nucleotide sequence ID" value="NZ_CAWPPI010000005.1"/>
</dbReference>
<evidence type="ECO:0000313" key="3">
    <source>
        <dbReference type="EMBL" id="MBD2770593.1"/>
    </source>
</evidence>
<proteinExistence type="predicted"/>
<dbReference type="EMBL" id="JACXAE010000005">
    <property type="protein sequence ID" value="MBD2770593.1"/>
    <property type="molecule type" value="Genomic_DNA"/>
</dbReference>
<feature type="domain" description="DUF4126" evidence="2">
    <location>
        <begin position="7"/>
        <end position="174"/>
    </location>
</feature>
<dbReference type="Pfam" id="PF13548">
    <property type="entry name" value="DUF4126"/>
    <property type="match status" value="1"/>
</dbReference>
<keyword evidence="4" id="KW-1185">Reference proteome</keyword>
<evidence type="ECO:0000313" key="4">
    <source>
        <dbReference type="Proteomes" id="UP000629098"/>
    </source>
</evidence>
<organism evidence="3 4">
    <name type="scientific">Iningainema tapete BLCC-T55</name>
    <dbReference type="NCBI Taxonomy" id="2748662"/>
    <lineage>
        <taxon>Bacteria</taxon>
        <taxon>Bacillati</taxon>
        <taxon>Cyanobacteriota</taxon>
        <taxon>Cyanophyceae</taxon>
        <taxon>Nostocales</taxon>
        <taxon>Scytonemataceae</taxon>
        <taxon>Iningainema tapete</taxon>
    </lineage>
</organism>
<keyword evidence="1" id="KW-0812">Transmembrane</keyword>
<feature type="transmembrane region" description="Helical" evidence="1">
    <location>
        <begin position="101"/>
        <end position="118"/>
    </location>
</feature>
<evidence type="ECO:0000259" key="2">
    <source>
        <dbReference type="Pfam" id="PF13548"/>
    </source>
</evidence>
<name>A0A8J6XKA8_9CYAN</name>
<evidence type="ECO:0000256" key="1">
    <source>
        <dbReference type="SAM" id="Phobius"/>
    </source>
</evidence>
<dbReference type="InterPro" id="IPR025196">
    <property type="entry name" value="DUF4126"/>
</dbReference>
<gene>
    <name evidence="3" type="ORF">ICL16_00245</name>
</gene>
<accession>A0A8J6XKA8</accession>
<feature type="transmembrane region" description="Helical" evidence="1">
    <location>
        <begin position="157"/>
        <end position="175"/>
    </location>
</feature>
<protein>
    <submittedName>
        <fullName evidence="3">DUF4126 domain-containing protein</fullName>
    </submittedName>
</protein>